<feature type="non-terminal residue" evidence="3">
    <location>
        <position position="325"/>
    </location>
</feature>
<dbReference type="InterPro" id="IPR035897">
    <property type="entry name" value="Toll_tir_struct_dom_sf"/>
</dbReference>
<sequence>SQLLPTSSNQSKHLKSRIGRFEDDPAEKNTETGNKQSSLQACVAGLQERVELMDTRFEKINDSLNWIMAAITRVKMAKDNPPYIENPKIEDLPLLIQCATEPRFDPIKVQVSALEILLSLTFKNEAGTLLLQNNTFIQHLRTLVSNSDTPYLQKAADGILWQLFSKHETKHQFEYDVMISYSHKDNDICHRIYKTLTARDFRVWIDLEGMHGAVMQVMANAVKQSRCILICMSESYYLSPYSQSEAQFAFEKQRVLIPIKVQSGYKPDGWLAFLTSGRIYVDFMKTDFNAAFDKVVSEIASSRADEKDSSLILLRSNKSETSTIK</sequence>
<evidence type="ECO:0000256" key="1">
    <source>
        <dbReference type="SAM" id="MobiDB-lite"/>
    </source>
</evidence>
<dbReference type="PANTHER" id="PTHR46270:SF2">
    <property type="entry name" value="TIR DOMAIN-CONTAINING PROTEIN"/>
    <property type="match status" value="1"/>
</dbReference>
<comment type="caution">
    <text evidence="3">The sequence shown here is derived from an EMBL/GenBank/DDBJ whole genome shotgun (WGS) entry which is preliminary data.</text>
</comment>
<dbReference type="InterPro" id="IPR016024">
    <property type="entry name" value="ARM-type_fold"/>
</dbReference>
<evidence type="ECO:0000313" key="3">
    <source>
        <dbReference type="EMBL" id="CAF4582259.1"/>
    </source>
</evidence>
<dbReference type="AlphaFoldDB" id="A0A8S2YRI5"/>
<protein>
    <recommendedName>
        <fullName evidence="2">TIR domain-containing protein</fullName>
    </recommendedName>
</protein>
<feature type="compositionally biased region" description="Basic and acidic residues" evidence="1">
    <location>
        <begin position="19"/>
        <end position="30"/>
    </location>
</feature>
<feature type="compositionally biased region" description="Polar residues" evidence="1">
    <location>
        <begin position="1"/>
        <end position="11"/>
    </location>
</feature>
<dbReference type="EMBL" id="CAJOBH010094392">
    <property type="protein sequence ID" value="CAF4582259.1"/>
    <property type="molecule type" value="Genomic_DNA"/>
</dbReference>
<evidence type="ECO:0000313" key="4">
    <source>
        <dbReference type="Proteomes" id="UP000681967"/>
    </source>
</evidence>
<proteinExistence type="predicted"/>
<reference evidence="3" key="1">
    <citation type="submission" date="2021-02" db="EMBL/GenBank/DDBJ databases">
        <authorList>
            <person name="Nowell W R."/>
        </authorList>
    </citation>
    <scope>NUCLEOTIDE SEQUENCE</scope>
</reference>
<dbReference type="SUPFAM" id="SSF48371">
    <property type="entry name" value="ARM repeat"/>
    <property type="match status" value="1"/>
</dbReference>
<dbReference type="Pfam" id="PF13676">
    <property type="entry name" value="TIR_2"/>
    <property type="match status" value="1"/>
</dbReference>
<feature type="domain" description="TIR" evidence="2">
    <location>
        <begin position="173"/>
        <end position="300"/>
    </location>
</feature>
<feature type="region of interest" description="Disordered" evidence="1">
    <location>
        <begin position="1"/>
        <end position="37"/>
    </location>
</feature>
<evidence type="ECO:0000259" key="2">
    <source>
        <dbReference type="PROSITE" id="PS50104"/>
    </source>
</evidence>
<gene>
    <name evidence="3" type="ORF">BYL167_LOCUS39357</name>
</gene>
<dbReference type="Gene3D" id="3.40.50.10140">
    <property type="entry name" value="Toll/interleukin-1 receptor homology (TIR) domain"/>
    <property type="match status" value="1"/>
</dbReference>
<name>A0A8S2YRI5_9BILA</name>
<accession>A0A8S2YRI5</accession>
<organism evidence="3 4">
    <name type="scientific">Rotaria magnacalcarata</name>
    <dbReference type="NCBI Taxonomy" id="392030"/>
    <lineage>
        <taxon>Eukaryota</taxon>
        <taxon>Metazoa</taxon>
        <taxon>Spiralia</taxon>
        <taxon>Gnathifera</taxon>
        <taxon>Rotifera</taxon>
        <taxon>Eurotatoria</taxon>
        <taxon>Bdelloidea</taxon>
        <taxon>Philodinida</taxon>
        <taxon>Philodinidae</taxon>
        <taxon>Rotaria</taxon>
    </lineage>
</organism>
<dbReference type="PROSITE" id="PS50104">
    <property type="entry name" value="TIR"/>
    <property type="match status" value="1"/>
</dbReference>
<dbReference type="GO" id="GO:0007165">
    <property type="term" value="P:signal transduction"/>
    <property type="evidence" value="ECO:0007669"/>
    <property type="project" value="InterPro"/>
</dbReference>
<dbReference type="InterPro" id="IPR000157">
    <property type="entry name" value="TIR_dom"/>
</dbReference>
<dbReference type="PANTHER" id="PTHR46270">
    <property type="entry name" value="ARMADILLO-TYPE FOLD-RELATED"/>
    <property type="match status" value="1"/>
</dbReference>
<dbReference type="SUPFAM" id="SSF52200">
    <property type="entry name" value="Toll/Interleukin receptor TIR domain"/>
    <property type="match status" value="1"/>
</dbReference>
<dbReference type="Proteomes" id="UP000681967">
    <property type="component" value="Unassembled WGS sequence"/>
</dbReference>